<dbReference type="Gene3D" id="3.30.465.10">
    <property type="match status" value="1"/>
</dbReference>
<evidence type="ECO:0000256" key="12">
    <source>
        <dbReference type="ARBA" id="ARBA00049267"/>
    </source>
</evidence>
<dbReference type="Gene3D" id="3.30.70.2190">
    <property type="match status" value="1"/>
</dbReference>
<keyword evidence="8" id="KW-0576">Peroxisome</keyword>
<dbReference type="InterPro" id="IPR004113">
    <property type="entry name" value="FAD-bd_oxidored_4_C"/>
</dbReference>
<dbReference type="OrthoDB" id="5332616at2759"/>
<dbReference type="EMBL" id="NEVH01014835">
    <property type="protein sequence ID" value="PNF27571.1"/>
    <property type="molecule type" value="Genomic_DNA"/>
</dbReference>
<evidence type="ECO:0000256" key="11">
    <source>
        <dbReference type="ARBA" id="ARBA00045410"/>
    </source>
</evidence>
<keyword evidence="7" id="KW-0560">Oxidoreductase</keyword>
<protein>
    <recommendedName>
        <fullName evidence="10">D-2-hydroxyglutarate dehydrogenase, mitochondrial</fullName>
        <ecNumber evidence="9">1.1.99.39</ecNumber>
    </recommendedName>
</protein>
<evidence type="ECO:0000256" key="6">
    <source>
        <dbReference type="ARBA" id="ARBA00022827"/>
    </source>
</evidence>
<comment type="similarity">
    <text evidence="3">Belongs to the FAD-binding oxidoreductase/transferase type 4 family.</text>
</comment>
<proteinExistence type="inferred from homology"/>
<dbReference type="EMBL" id="NEVH01014835">
    <property type="protein sequence ID" value="PNF27570.1"/>
    <property type="molecule type" value="Genomic_DNA"/>
</dbReference>
<evidence type="ECO:0000256" key="7">
    <source>
        <dbReference type="ARBA" id="ARBA00023002"/>
    </source>
</evidence>
<comment type="caution">
    <text evidence="14">The sequence shown here is derived from an EMBL/GenBank/DDBJ whole genome shotgun (WGS) entry which is preliminary data.</text>
</comment>
<keyword evidence="5" id="KW-0285">Flavoprotein</keyword>
<comment type="catalytic activity">
    <reaction evidence="12">
        <text>(R)-malate + A = oxaloacetate + AH2</text>
        <dbReference type="Rhea" id="RHEA:67460"/>
        <dbReference type="ChEBI" id="CHEBI:13193"/>
        <dbReference type="ChEBI" id="CHEBI:15588"/>
        <dbReference type="ChEBI" id="CHEBI:16452"/>
        <dbReference type="ChEBI" id="CHEBI:17499"/>
    </reaction>
    <physiologicalReaction direction="left-to-right" evidence="12">
        <dbReference type="Rhea" id="RHEA:67461"/>
    </physiologicalReaction>
</comment>
<dbReference type="SUPFAM" id="SSF56176">
    <property type="entry name" value="FAD-binding/transporter-associated domain-like"/>
    <property type="match status" value="1"/>
</dbReference>
<dbReference type="InterPro" id="IPR036318">
    <property type="entry name" value="FAD-bd_PCMH-like_sf"/>
</dbReference>
<evidence type="ECO:0000259" key="13">
    <source>
        <dbReference type="PROSITE" id="PS51387"/>
    </source>
</evidence>
<dbReference type="Gene3D" id="1.10.45.10">
    <property type="entry name" value="Vanillyl-alcohol Oxidase, Chain A, domain 4"/>
    <property type="match status" value="1"/>
</dbReference>
<feature type="domain" description="FAD-binding PCMH-type" evidence="13">
    <location>
        <begin position="91"/>
        <end position="271"/>
    </location>
</feature>
<comment type="subcellular location">
    <subcellularLocation>
        <location evidence="2">Peroxisome</location>
    </subcellularLocation>
</comment>
<comment type="subunit">
    <text evidence="4">Homodimer.</text>
</comment>
<gene>
    <name evidence="14" type="primary">d2hgdh_3</name>
    <name evidence="14" type="ORF">B7P43_G02267</name>
</gene>
<comment type="cofactor">
    <cofactor evidence="1">
        <name>FAD</name>
        <dbReference type="ChEBI" id="CHEBI:57692"/>
    </cofactor>
</comment>
<dbReference type="Proteomes" id="UP000235965">
    <property type="component" value="Unassembled WGS sequence"/>
</dbReference>
<dbReference type="FunFam" id="3.30.43.10:FF:000002">
    <property type="entry name" value="D-2-hydroxyglutarate dehydrogenase, mitochondrial"/>
    <property type="match status" value="1"/>
</dbReference>
<dbReference type="FunFam" id="1.10.45.10:FF:000001">
    <property type="entry name" value="D-lactate dehydrogenase mitochondrial"/>
    <property type="match status" value="1"/>
</dbReference>
<sequence>MLRQILIHTVARRAAIVTLIQKGAVRGICHSQPCCSSDVELTSVRYPGVQRGSYSQLSDKHVQHFKSILPKERVITDEDDIAAHNVDWLGMVRGASQIVLKPKTTEEVSAILKYCNAENLAVCPQGGNTGLVGGSVPVFDEVVISTSLMNNIISLDELSGVLVCQAGCILENLDSYLSERGLMMPLDLGAKGTCQIGGNVSTNAGGIRLIRYGSLQGSVLGIEAVMADGEVIDCLSSLKKDNTGYHLKHLFIGSEGTLGIVTKVAIQCPPSPKAVNVAFLGLDTFDDVLRTFKEARSGLGEILSSCEMMDMLALDAATTNLNLQRPIGEFPFYMLIETSGSNGTHDEEKLTSFLEGLMGSGIIHDGTVASEPSRIKLMWKLREGITEGLLHDGYVFKYDISLPHNSFYAIIPELKTRLPAEKVGRICGYGHVGDGNLHLNITTPKFDPAVLKIVEPFVFEWTSKLKGSVSAEHGIGFKKTQYIHFSKSQSSLNLMKDIKKLMDPKGILNPYKVLPAQH</sequence>
<keyword evidence="15" id="KW-1185">Reference proteome</keyword>
<dbReference type="InterPro" id="IPR016167">
    <property type="entry name" value="FAD-bd_PCMH_sub1"/>
</dbReference>
<dbReference type="GO" id="GO:0005739">
    <property type="term" value="C:mitochondrion"/>
    <property type="evidence" value="ECO:0007669"/>
    <property type="project" value="TreeGrafter"/>
</dbReference>
<evidence type="ECO:0000256" key="4">
    <source>
        <dbReference type="ARBA" id="ARBA00011738"/>
    </source>
</evidence>
<dbReference type="GO" id="GO:0005777">
    <property type="term" value="C:peroxisome"/>
    <property type="evidence" value="ECO:0007669"/>
    <property type="project" value="UniProtKB-SubCell"/>
</dbReference>
<dbReference type="Pfam" id="PF01565">
    <property type="entry name" value="FAD_binding_4"/>
    <property type="match status" value="1"/>
</dbReference>
<evidence type="ECO:0000256" key="1">
    <source>
        <dbReference type="ARBA" id="ARBA00001974"/>
    </source>
</evidence>
<evidence type="ECO:0000256" key="10">
    <source>
        <dbReference type="ARBA" id="ARBA00039639"/>
    </source>
</evidence>
<evidence type="ECO:0000313" key="15">
    <source>
        <dbReference type="Proteomes" id="UP000235965"/>
    </source>
</evidence>
<organism evidence="14 15">
    <name type="scientific">Cryptotermes secundus</name>
    <dbReference type="NCBI Taxonomy" id="105785"/>
    <lineage>
        <taxon>Eukaryota</taxon>
        <taxon>Metazoa</taxon>
        <taxon>Ecdysozoa</taxon>
        <taxon>Arthropoda</taxon>
        <taxon>Hexapoda</taxon>
        <taxon>Insecta</taxon>
        <taxon>Pterygota</taxon>
        <taxon>Neoptera</taxon>
        <taxon>Polyneoptera</taxon>
        <taxon>Dictyoptera</taxon>
        <taxon>Blattodea</taxon>
        <taxon>Blattoidea</taxon>
        <taxon>Termitoidae</taxon>
        <taxon>Kalotermitidae</taxon>
        <taxon>Cryptotermitinae</taxon>
        <taxon>Cryptotermes</taxon>
    </lineage>
</organism>
<dbReference type="PANTHER" id="PTHR43716">
    <property type="entry name" value="D-2-HYDROXYGLUTARATE DEHYDROGENASE, MITOCHONDRIAL"/>
    <property type="match status" value="1"/>
</dbReference>
<dbReference type="GO" id="GO:0071949">
    <property type="term" value="F:FAD binding"/>
    <property type="evidence" value="ECO:0007669"/>
    <property type="project" value="InterPro"/>
</dbReference>
<dbReference type="FunFam" id="3.30.465.10:FF:000001">
    <property type="entry name" value="D-2-hydroxyglutarate dehydrogenase, mitochondrial"/>
    <property type="match status" value="1"/>
</dbReference>
<dbReference type="AlphaFoldDB" id="A0A2J7QG54"/>
<dbReference type="InterPro" id="IPR016169">
    <property type="entry name" value="FAD-bd_PCMH_sub2"/>
</dbReference>
<dbReference type="GO" id="GO:0051990">
    <property type="term" value="F:(R)-2-hydroxyglutarate dehydrogenase activity"/>
    <property type="evidence" value="ECO:0007669"/>
    <property type="project" value="UniProtKB-EC"/>
</dbReference>
<dbReference type="Gene3D" id="3.30.43.10">
    <property type="entry name" value="Uridine Diphospho-n-acetylenolpyruvylglucosamine Reductase, domain 2"/>
    <property type="match status" value="1"/>
</dbReference>
<comment type="function">
    <text evidence="11">Catalyzes the oxidation of D-2-hydroxyglutarate (D-2-HG) to alpha-ketoglutarate. Also catalyzes the oxidation of other D-2-hydroxyacids, such as D-malate (D-MAL) and D-lactate (D-LAC). Exhibits high activities towards D-2-HG and D-MAL but a very weak activity towards D-LAC.</text>
</comment>
<dbReference type="InterPro" id="IPR016164">
    <property type="entry name" value="FAD-linked_Oxase-like_C"/>
</dbReference>
<dbReference type="InterPro" id="IPR051264">
    <property type="entry name" value="FAD-oxidored/transferase_4"/>
</dbReference>
<evidence type="ECO:0000256" key="8">
    <source>
        <dbReference type="ARBA" id="ARBA00023140"/>
    </source>
</evidence>
<name>A0A2J7QG54_9NEOP</name>
<dbReference type="InterPro" id="IPR006094">
    <property type="entry name" value="Oxid_FAD_bind_N"/>
</dbReference>
<keyword evidence="6" id="KW-0274">FAD</keyword>
<evidence type="ECO:0000256" key="9">
    <source>
        <dbReference type="ARBA" id="ARBA00039003"/>
    </source>
</evidence>
<dbReference type="InterPro" id="IPR016166">
    <property type="entry name" value="FAD-bd_PCMH"/>
</dbReference>
<dbReference type="Pfam" id="PF02913">
    <property type="entry name" value="FAD-oxidase_C"/>
    <property type="match status" value="1"/>
</dbReference>
<evidence type="ECO:0000256" key="3">
    <source>
        <dbReference type="ARBA" id="ARBA00008000"/>
    </source>
</evidence>
<dbReference type="FunFam" id="3.30.70.2740:FF:000002">
    <property type="entry name" value="D-2-hydroxyglutarate dehydrogenase mitochondrial"/>
    <property type="match status" value="1"/>
</dbReference>
<evidence type="ECO:0000256" key="5">
    <source>
        <dbReference type="ARBA" id="ARBA00022630"/>
    </source>
</evidence>
<reference evidence="14 15" key="1">
    <citation type="submission" date="2017-12" db="EMBL/GenBank/DDBJ databases">
        <title>Hemimetabolous genomes reveal molecular basis of termite eusociality.</title>
        <authorList>
            <person name="Harrison M.C."/>
            <person name="Jongepier E."/>
            <person name="Robertson H.M."/>
            <person name="Arning N."/>
            <person name="Bitard-Feildel T."/>
            <person name="Chao H."/>
            <person name="Childers C.P."/>
            <person name="Dinh H."/>
            <person name="Doddapaneni H."/>
            <person name="Dugan S."/>
            <person name="Gowin J."/>
            <person name="Greiner C."/>
            <person name="Han Y."/>
            <person name="Hu H."/>
            <person name="Hughes D.S.T."/>
            <person name="Huylmans A.-K."/>
            <person name="Kemena C."/>
            <person name="Kremer L.P.M."/>
            <person name="Lee S.L."/>
            <person name="Lopez-Ezquerra A."/>
            <person name="Mallet L."/>
            <person name="Monroy-Kuhn J.M."/>
            <person name="Moser A."/>
            <person name="Murali S.C."/>
            <person name="Muzny D.M."/>
            <person name="Otani S."/>
            <person name="Piulachs M.-D."/>
            <person name="Poelchau M."/>
            <person name="Qu J."/>
            <person name="Schaub F."/>
            <person name="Wada-Katsumata A."/>
            <person name="Worley K.C."/>
            <person name="Xie Q."/>
            <person name="Ylla G."/>
            <person name="Poulsen M."/>
            <person name="Gibbs R.A."/>
            <person name="Schal C."/>
            <person name="Richards S."/>
            <person name="Belles X."/>
            <person name="Korb J."/>
            <person name="Bornberg-Bauer E."/>
        </authorList>
    </citation>
    <scope>NUCLEOTIDE SEQUENCE [LARGE SCALE GENOMIC DNA]</scope>
    <source>
        <tissue evidence="14">Whole body</tissue>
    </source>
</reference>
<dbReference type="InterPro" id="IPR016171">
    <property type="entry name" value="Vanillyl_alc_oxidase_C-sub2"/>
</dbReference>
<dbReference type="Gene3D" id="3.30.70.2740">
    <property type="match status" value="1"/>
</dbReference>
<dbReference type="FunFam" id="3.30.70.2190:FF:000001">
    <property type="entry name" value="D-2-hydroxyglutarate dehydrogenase mitochondrial"/>
    <property type="match status" value="1"/>
</dbReference>
<dbReference type="SUPFAM" id="SSF55103">
    <property type="entry name" value="FAD-linked oxidases, C-terminal domain"/>
    <property type="match status" value="1"/>
</dbReference>
<dbReference type="PROSITE" id="PS51387">
    <property type="entry name" value="FAD_PCMH"/>
    <property type="match status" value="1"/>
</dbReference>
<dbReference type="PANTHER" id="PTHR43716:SF1">
    <property type="entry name" value="D-2-HYDROXYGLUTARATE DEHYDROGENASE, MITOCHONDRIAL"/>
    <property type="match status" value="1"/>
</dbReference>
<dbReference type="EC" id="1.1.99.39" evidence="9"/>
<evidence type="ECO:0000256" key="2">
    <source>
        <dbReference type="ARBA" id="ARBA00004275"/>
    </source>
</evidence>
<evidence type="ECO:0000313" key="14">
    <source>
        <dbReference type="EMBL" id="PNF27570.1"/>
    </source>
</evidence>
<accession>A0A2J7QG54</accession>